<dbReference type="InterPro" id="IPR033762">
    <property type="entry name" value="MCM_OB"/>
</dbReference>
<dbReference type="Proteomes" id="UP001054945">
    <property type="component" value="Unassembled WGS sequence"/>
</dbReference>
<feature type="non-terminal residue" evidence="2">
    <location>
        <position position="132"/>
    </location>
</feature>
<reference evidence="2 3" key="1">
    <citation type="submission" date="2021-06" db="EMBL/GenBank/DDBJ databases">
        <title>Caerostris extrusa draft genome.</title>
        <authorList>
            <person name="Kono N."/>
            <person name="Arakawa K."/>
        </authorList>
    </citation>
    <scope>NUCLEOTIDE SEQUENCE [LARGE SCALE GENOMIC DNA]</scope>
</reference>
<evidence type="ECO:0000259" key="1">
    <source>
        <dbReference type="Pfam" id="PF17207"/>
    </source>
</evidence>
<keyword evidence="3" id="KW-1185">Reference proteome</keyword>
<dbReference type="Pfam" id="PF17207">
    <property type="entry name" value="MCM_OB"/>
    <property type="match status" value="1"/>
</dbReference>
<protein>
    <submittedName>
        <fullName evidence="2">DNA replication licensing factor MCM7</fullName>
    </submittedName>
</protein>
<dbReference type="AlphaFoldDB" id="A0AAV4YCX8"/>
<feature type="domain" description="MCM OB" evidence="1">
    <location>
        <begin position="50"/>
        <end position="98"/>
    </location>
</feature>
<name>A0AAV4YCX8_CAEEX</name>
<gene>
    <name evidence="2" type="primary">mcm7-b</name>
    <name evidence="2" type="ORF">CEXT_648431</name>
</gene>
<dbReference type="SUPFAM" id="SSF50249">
    <property type="entry name" value="Nucleic acid-binding proteins"/>
    <property type="match status" value="1"/>
</dbReference>
<organism evidence="2 3">
    <name type="scientific">Caerostris extrusa</name>
    <name type="common">Bark spider</name>
    <name type="synonym">Caerostris bankana</name>
    <dbReference type="NCBI Taxonomy" id="172846"/>
    <lineage>
        <taxon>Eukaryota</taxon>
        <taxon>Metazoa</taxon>
        <taxon>Ecdysozoa</taxon>
        <taxon>Arthropoda</taxon>
        <taxon>Chelicerata</taxon>
        <taxon>Arachnida</taxon>
        <taxon>Araneae</taxon>
        <taxon>Araneomorphae</taxon>
        <taxon>Entelegynae</taxon>
        <taxon>Araneoidea</taxon>
        <taxon>Araneidae</taxon>
        <taxon>Caerostris</taxon>
    </lineage>
</organism>
<evidence type="ECO:0000313" key="2">
    <source>
        <dbReference type="EMBL" id="GIZ04241.1"/>
    </source>
</evidence>
<dbReference type="InterPro" id="IPR012340">
    <property type="entry name" value="NA-bd_OB-fold"/>
</dbReference>
<accession>A0AAV4YCX8</accession>
<proteinExistence type="predicted"/>
<comment type="caution">
    <text evidence="2">The sequence shown here is derived from an EMBL/GenBank/DDBJ whole genome shotgun (WGS) entry which is preliminary data.</text>
</comment>
<sequence>MLKTKLAHRDQVMLTIELDDIAEMFEVLCDAVIHNALIVASLVNSLSFMPLINCESETCRLRKSGGRLYLLTCGSKFIKFQEIKIQELNDQVPEGLLADTFLEAHRTVKWTKQKMMSWRIMNWLKLKQKKFL</sequence>
<evidence type="ECO:0000313" key="3">
    <source>
        <dbReference type="Proteomes" id="UP001054945"/>
    </source>
</evidence>
<dbReference type="EMBL" id="BPLR01019056">
    <property type="protein sequence ID" value="GIZ04241.1"/>
    <property type="molecule type" value="Genomic_DNA"/>
</dbReference>